<dbReference type="EMBL" id="JASPKZ010003083">
    <property type="protein sequence ID" value="KAJ9593979.1"/>
    <property type="molecule type" value="Genomic_DNA"/>
</dbReference>
<keyword evidence="1" id="KW-0472">Membrane</keyword>
<protein>
    <submittedName>
        <fullName evidence="2">Uncharacterized protein</fullName>
    </submittedName>
</protein>
<evidence type="ECO:0000313" key="2">
    <source>
        <dbReference type="EMBL" id="KAJ9593979.1"/>
    </source>
</evidence>
<gene>
    <name evidence="2" type="ORF">L9F63_014620</name>
</gene>
<organism evidence="2 3">
    <name type="scientific">Diploptera punctata</name>
    <name type="common">Pacific beetle cockroach</name>
    <dbReference type="NCBI Taxonomy" id="6984"/>
    <lineage>
        <taxon>Eukaryota</taxon>
        <taxon>Metazoa</taxon>
        <taxon>Ecdysozoa</taxon>
        <taxon>Arthropoda</taxon>
        <taxon>Hexapoda</taxon>
        <taxon>Insecta</taxon>
        <taxon>Pterygota</taxon>
        <taxon>Neoptera</taxon>
        <taxon>Polyneoptera</taxon>
        <taxon>Dictyoptera</taxon>
        <taxon>Blattodea</taxon>
        <taxon>Blaberoidea</taxon>
        <taxon>Blaberidae</taxon>
        <taxon>Diplopterinae</taxon>
        <taxon>Diploptera</taxon>
    </lineage>
</organism>
<reference evidence="2" key="1">
    <citation type="journal article" date="2023" name="IScience">
        <title>Live-bearing cockroach genome reveals convergent evolutionary mechanisms linked to viviparity in insects and beyond.</title>
        <authorList>
            <person name="Fouks B."/>
            <person name="Harrison M.C."/>
            <person name="Mikhailova A.A."/>
            <person name="Marchal E."/>
            <person name="English S."/>
            <person name="Carruthers M."/>
            <person name="Jennings E.C."/>
            <person name="Chiamaka E.L."/>
            <person name="Frigard R.A."/>
            <person name="Pippel M."/>
            <person name="Attardo G.M."/>
            <person name="Benoit J.B."/>
            <person name="Bornberg-Bauer E."/>
            <person name="Tobe S.S."/>
        </authorList>
    </citation>
    <scope>NUCLEOTIDE SEQUENCE</scope>
    <source>
        <strain evidence="2">Stay&amp;Tobe</strain>
    </source>
</reference>
<reference evidence="2" key="2">
    <citation type="submission" date="2023-05" db="EMBL/GenBank/DDBJ databases">
        <authorList>
            <person name="Fouks B."/>
        </authorList>
    </citation>
    <scope>NUCLEOTIDE SEQUENCE</scope>
    <source>
        <strain evidence="2">Stay&amp;Tobe</strain>
        <tissue evidence="2">Testes</tissue>
    </source>
</reference>
<evidence type="ECO:0000256" key="1">
    <source>
        <dbReference type="SAM" id="Phobius"/>
    </source>
</evidence>
<evidence type="ECO:0000313" key="3">
    <source>
        <dbReference type="Proteomes" id="UP001233999"/>
    </source>
</evidence>
<accession>A0AAD8A7P1</accession>
<dbReference type="Proteomes" id="UP001233999">
    <property type="component" value="Unassembled WGS sequence"/>
</dbReference>
<feature type="transmembrane region" description="Helical" evidence="1">
    <location>
        <begin position="99"/>
        <end position="117"/>
    </location>
</feature>
<name>A0AAD8A7P1_DIPPU</name>
<keyword evidence="3" id="KW-1185">Reference proteome</keyword>
<comment type="caution">
    <text evidence="2">The sequence shown here is derived from an EMBL/GenBank/DDBJ whole genome shotgun (WGS) entry which is preliminary data.</text>
</comment>
<dbReference type="AlphaFoldDB" id="A0AAD8A7P1"/>
<feature type="transmembrane region" description="Helical" evidence="1">
    <location>
        <begin position="76"/>
        <end position="93"/>
    </location>
</feature>
<sequence>MSANRRERIAIEKLREVVNEMLRVSDCSELSSKEDSNDEIIYSDNVTVRATDGKNTRYKVEEMEGNMFGKIVFQQLVKGLMRGSVVAVFGVAGEYLGKRVGAILGCAVGSVAAGYLFSVETPTRFKKNDDEHVPAVESAPSLIVCKVKRS</sequence>
<keyword evidence="1" id="KW-0812">Transmembrane</keyword>
<keyword evidence="1" id="KW-1133">Transmembrane helix</keyword>
<proteinExistence type="predicted"/>